<dbReference type="KEGG" id="nhe:NECHADRAFT_30409"/>
<keyword evidence="5 8" id="KW-0472">Membrane</keyword>
<name>C7YVN7_FUSV7</name>
<gene>
    <name evidence="10" type="ORF">NECHADRAFT_30409</name>
</gene>
<dbReference type="Pfam" id="PF04082">
    <property type="entry name" value="Fungal_trans"/>
    <property type="match status" value="1"/>
</dbReference>
<feature type="region of interest" description="Disordered" evidence="7">
    <location>
        <begin position="639"/>
        <end position="706"/>
    </location>
</feature>
<evidence type="ECO:0000256" key="8">
    <source>
        <dbReference type="SAM" id="Phobius"/>
    </source>
</evidence>
<evidence type="ECO:0000256" key="4">
    <source>
        <dbReference type="ARBA" id="ARBA00022989"/>
    </source>
</evidence>
<proteinExistence type="inferred from homology"/>
<keyword evidence="3 8" id="KW-0812">Transmembrane</keyword>
<dbReference type="HOGENOM" id="CLU_007153_0_0_1"/>
<dbReference type="GO" id="GO:0008270">
    <property type="term" value="F:zinc ion binding"/>
    <property type="evidence" value="ECO:0007669"/>
    <property type="project" value="InterPro"/>
</dbReference>
<evidence type="ECO:0000313" key="11">
    <source>
        <dbReference type="Proteomes" id="UP000005206"/>
    </source>
</evidence>
<dbReference type="CDD" id="cd12148">
    <property type="entry name" value="fungal_TF_MHR"/>
    <property type="match status" value="1"/>
</dbReference>
<keyword evidence="11" id="KW-1185">Reference proteome</keyword>
<dbReference type="Pfam" id="PF02133">
    <property type="entry name" value="Transp_cyt_pur"/>
    <property type="match status" value="1"/>
</dbReference>
<feature type="transmembrane region" description="Helical" evidence="8">
    <location>
        <begin position="327"/>
        <end position="347"/>
    </location>
</feature>
<dbReference type="OrthoDB" id="2018619at2759"/>
<reference evidence="10 11" key="1">
    <citation type="journal article" date="2009" name="PLoS Genet.">
        <title>The genome of Nectria haematococca: contribution of supernumerary chromosomes to gene expansion.</title>
        <authorList>
            <person name="Coleman J.J."/>
            <person name="Rounsley S.D."/>
            <person name="Rodriguez-Carres M."/>
            <person name="Kuo A."/>
            <person name="Wasmann C.C."/>
            <person name="Grimwood J."/>
            <person name="Schmutz J."/>
            <person name="Taga M."/>
            <person name="White G.J."/>
            <person name="Zhou S."/>
            <person name="Schwartz D.C."/>
            <person name="Freitag M."/>
            <person name="Ma L.J."/>
            <person name="Danchin E.G."/>
            <person name="Henrissat B."/>
            <person name="Coutinho P.M."/>
            <person name="Nelson D.R."/>
            <person name="Straney D."/>
            <person name="Napoli C.A."/>
            <person name="Barker B.M."/>
            <person name="Gribskov M."/>
            <person name="Rep M."/>
            <person name="Kroken S."/>
            <person name="Molnar I."/>
            <person name="Rensing C."/>
            <person name="Kennell J.C."/>
            <person name="Zamora J."/>
            <person name="Farman M.L."/>
            <person name="Selker E.U."/>
            <person name="Salamov A."/>
            <person name="Shapiro H."/>
            <person name="Pangilinan J."/>
            <person name="Lindquist E."/>
            <person name="Lamers C."/>
            <person name="Grigoriev I.V."/>
            <person name="Geiser D.M."/>
            <person name="Covert S.F."/>
            <person name="Temporini E."/>
            <person name="Vanetten H.D."/>
        </authorList>
    </citation>
    <scope>NUCLEOTIDE SEQUENCE [LARGE SCALE GENOMIC DNA]</scope>
    <source>
        <strain evidence="11">ATCC MYA-4622 / CBS 123669 / FGSC 9596 / NRRL 45880 / 77-13-4</strain>
    </source>
</reference>
<evidence type="ECO:0000313" key="10">
    <source>
        <dbReference type="EMBL" id="EEU43823.1"/>
    </source>
</evidence>
<dbReference type="RefSeq" id="XP_003049536.1">
    <property type="nucleotide sequence ID" value="XM_003049490.1"/>
</dbReference>
<feature type="transmembrane region" description="Helical" evidence="8">
    <location>
        <begin position="166"/>
        <end position="183"/>
    </location>
</feature>
<dbReference type="GeneID" id="9677319"/>
<comment type="similarity">
    <text evidence="2">Belongs to the purine-cytosine permease (2.A.39) family.</text>
</comment>
<evidence type="ECO:0000256" key="6">
    <source>
        <dbReference type="ARBA" id="ARBA00023242"/>
    </source>
</evidence>
<dbReference type="InterPro" id="IPR012681">
    <property type="entry name" value="NCS1"/>
</dbReference>
<dbReference type="Gene3D" id="1.10.4160.10">
    <property type="entry name" value="Hydantoin permease"/>
    <property type="match status" value="1"/>
</dbReference>
<feature type="transmembrane region" description="Helical" evidence="8">
    <location>
        <begin position="68"/>
        <end position="95"/>
    </location>
</feature>
<dbReference type="GO" id="GO:0015205">
    <property type="term" value="F:nucleobase transmembrane transporter activity"/>
    <property type="evidence" value="ECO:0007669"/>
    <property type="project" value="TreeGrafter"/>
</dbReference>
<dbReference type="GO" id="GO:0003677">
    <property type="term" value="F:DNA binding"/>
    <property type="evidence" value="ECO:0007669"/>
    <property type="project" value="InterPro"/>
</dbReference>
<evidence type="ECO:0000256" key="5">
    <source>
        <dbReference type="ARBA" id="ARBA00023136"/>
    </source>
</evidence>
<feature type="transmembrane region" description="Helical" evidence="8">
    <location>
        <begin position="478"/>
        <end position="497"/>
    </location>
</feature>
<dbReference type="SMART" id="SM00906">
    <property type="entry name" value="Fungal_trans"/>
    <property type="match status" value="1"/>
</dbReference>
<accession>C7YVN7</accession>
<feature type="transmembrane region" description="Helical" evidence="8">
    <location>
        <begin position="238"/>
        <end position="257"/>
    </location>
</feature>
<dbReference type="GO" id="GO:0005886">
    <property type="term" value="C:plasma membrane"/>
    <property type="evidence" value="ECO:0007669"/>
    <property type="project" value="TreeGrafter"/>
</dbReference>
<dbReference type="eggNOG" id="KOG2466">
    <property type="taxonomic scope" value="Eukaryota"/>
</dbReference>
<dbReference type="GO" id="GO:0006351">
    <property type="term" value="P:DNA-templated transcription"/>
    <property type="evidence" value="ECO:0007669"/>
    <property type="project" value="InterPro"/>
</dbReference>
<feature type="transmembrane region" description="Helical" evidence="8">
    <location>
        <begin position="190"/>
        <end position="211"/>
    </location>
</feature>
<protein>
    <recommendedName>
        <fullName evidence="9">Xylanolytic transcriptional activator regulatory domain-containing protein</fullName>
    </recommendedName>
</protein>
<dbReference type="VEuPathDB" id="FungiDB:NECHADRAFT_30409"/>
<feature type="region of interest" description="Disordered" evidence="7">
    <location>
        <begin position="538"/>
        <end position="609"/>
    </location>
</feature>
<organism evidence="10 11">
    <name type="scientific">Fusarium vanettenii (strain ATCC MYA-4622 / CBS 123669 / FGSC 9596 / NRRL 45880 / 77-13-4)</name>
    <name type="common">Fusarium solani subsp. pisi</name>
    <dbReference type="NCBI Taxonomy" id="660122"/>
    <lineage>
        <taxon>Eukaryota</taxon>
        <taxon>Fungi</taxon>
        <taxon>Dikarya</taxon>
        <taxon>Ascomycota</taxon>
        <taxon>Pezizomycotina</taxon>
        <taxon>Sordariomycetes</taxon>
        <taxon>Hypocreomycetidae</taxon>
        <taxon>Hypocreales</taxon>
        <taxon>Nectriaceae</taxon>
        <taxon>Fusarium</taxon>
        <taxon>Fusarium solani species complex</taxon>
        <taxon>Fusarium vanettenii</taxon>
    </lineage>
</organism>
<evidence type="ECO:0000256" key="3">
    <source>
        <dbReference type="ARBA" id="ARBA00022692"/>
    </source>
</evidence>
<feature type="transmembrane region" description="Helical" evidence="8">
    <location>
        <begin position="278"/>
        <end position="298"/>
    </location>
</feature>
<dbReference type="PANTHER" id="PTHR30618:SF4">
    <property type="entry name" value="ALLANTOIN PERMEASE"/>
    <property type="match status" value="1"/>
</dbReference>
<evidence type="ECO:0000259" key="9">
    <source>
        <dbReference type="SMART" id="SM00906"/>
    </source>
</evidence>
<keyword evidence="4 8" id="KW-1133">Transmembrane helix</keyword>
<dbReference type="NCBIfam" id="TIGR00800">
    <property type="entry name" value="ncs1"/>
    <property type="match status" value="1"/>
</dbReference>
<dbReference type="CDD" id="cd11482">
    <property type="entry name" value="SLC-NCS1sbd_NRT1-like"/>
    <property type="match status" value="1"/>
</dbReference>
<evidence type="ECO:0000256" key="2">
    <source>
        <dbReference type="ARBA" id="ARBA00008974"/>
    </source>
</evidence>
<evidence type="ECO:0000256" key="1">
    <source>
        <dbReference type="ARBA" id="ARBA00004141"/>
    </source>
</evidence>
<dbReference type="InterPro" id="IPR007219">
    <property type="entry name" value="XnlR_reg_dom"/>
</dbReference>
<feature type="transmembrane region" description="Helical" evidence="8">
    <location>
        <begin position="41"/>
        <end position="61"/>
    </location>
</feature>
<dbReference type="EMBL" id="GG698901">
    <property type="protein sequence ID" value="EEU43823.1"/>
    <property type="molecule type" value="Genomic_DNA"/>
</dbReference>
<evidence type="ECO:0000256" key="7">
    <source>
        <dbReference type="SAM" id="MobiDB-lite"/>
    </source>
</evidence>
<comment type="subcellular location">
    <subcellularLocation>
        <location evidence="1">Membrane</location>
        <topology evidence="1">Multi-pass membrane protein</topology>
    </subcellularLocation>
</comment>
<feature type="transmembrane region" description="Helical" evidence="8">
    <location>
        <begin position="392"/>
        <end position="417"/>
    </location>
</feature>
<dbReference type="InterPro" id="IPR045225">
    <property type="entry name" value="Uracil/uridine/allantoin_perm"/>
</dbReference>
<dbReference type="OMA" id="LLHWIFP"/>
<dbReference type="PANTHER" id="PTHR30618">
    <property type="entry name" value="NCS1 FAMILY PURINE/PYRIMIDINE TRANSPORTER"/>
    <property type="match status" value="1"/>
</dbReference>
<dbReference type="InterPro" id="IPR001248">
    <property type="entry name" value="Pur-cyt_permease"/>
</dbReference>
<feature type="compositionally biased region" description="Low complexity" evidence="7">
    <location>
        <begin position="551"/>
        <end position="568"/>
    </location>
</feature>
<feature type="transmembrane region" description="Helical" evidence="8">
    <location>
        <begin position="448"/>
        <end position="472"/>
    </location>
</feature>
<dbReference type="Proteomes" id="UP000005206">
    <property type="component" value="Chromosome 1"/>
</dbReference>
<feature type="compositionally biased region" description="Low complexity" evidence="7">
    <location>
        <begin position="642"/>
        <end position="666"/>
    </location>
</feature>
<dbReference type="FunFam" id="1.10.4160.10:FF:000027">
    <property type="entry name" value="Uncharacterized protein"/>
    <property type="match status" value="1"/>
</dbReference>
<feature type="domain" description="Xylanolytic transcriptional activator regulatory" evidence="9">
    <location>
        <begin position="911"/>
        <end position="984"/>
    </location>
</feature>
<feature type="compositionally biased region" description="Basic and acidic residues" evidence="7">
    <location>
        <begin position="587"/>
        <end position="596"/>
    </location>
</feature>
<sequence length="1225" mass="135068">MAASALLKRIELPRGSRWINEDVRPVGSERRTWTFLTFHNFWLLINCNIATYLTGSALIPLGLTWWQAIIAIIIGNIIATVALILSSLAGAYYHIGFPVFSRAVWGTWGSQFVIWNRIFLAFGEYGFQSWVGGECTYLMLLSWDPNLEKHIPNKIPADTGMTSAQFLSYFVFCIISLPFLWIRPHRIEKFFYFASTVTLIFFLVLLIWALATMGPDGFGDTLKSGTDIPLTGSPNSTVWLMISGIMSTVGSIAAGILNQNDYARLSRRPSDAIWGQAFAFPFYSIIASVIGILVTAATQKRMGEAIWNPPTLFVGLLAKDNNAGTRAAVFFAGLALAISQLGSNLPGNALSGGMDLASTFPKYINIRRGAYIVALLSPVVNPWRLVNTATTFLTVLSGYGVFLAPMTGLMVAHYIVVAKMKVNVDDLYTGDSNSIYWYYKGLNWRAPIAWVVGVAPLLPGFIAAVNLSISISDGAIELYYLNYMYGFMASAFVYALLHRLVPDTKLDAFVQESPSAKEVQELYHGRWDITYAEAGTQIEDSSPSADPRKGAASTSSLPSSSTSSPAASRGDRTGGPGWRISRVPTRRIAEREREPSHPPANSPSAASLARPVSLGAVRTGRVTLCQSLSDPDALLASRANTQSVAPSSSSPQSPSISAISPSASESNPQRAESAAVVHDGLVRQSGPGPVGQESVASAGVDSPMQDPADEIVHSLEDEPDKTTHAMGLAAEQDPYFLDAFRSLLLSEREGIDASFLQVYPGGQDPDDHPIHFLLLQDEFPAHKNQAKQAASDAIETFVWPHGPALVRLYFRHVHSAFPVISKGRFLRQYLTAKLDIPSSLRGAVYALACVFWRKDPSLEGPCPFQQHDLTNHAQESLRRELESPNLWRLQAALLLMHMVPPDIDSVETPYTWIMASQATAAAQMIGLHKDPTKWNIAPWEKKLRRKLWWATYFTDCWSAVCHGNPPHIAADTFTTSPPDLEDLRSDEDLPLDLHHMVDPCNTSFRVPDGVRFLEMINIARDTRVILDCSCGVKATVQTRTQLIPIRDKLREWPSLVPNCLAVGPNTSNGPLHLSYYATHVLLFRGLMYPATKAAKANPGSNLRRWLSTALAEFDNFTTFMAYITENELTSFWGRPTEPRDVEAAYRLLEKFHLSLQRLGATEDIAAKVLLRPVILRIESFFIQATELIKTGRTVESPVLYKEKMNVEVVQATSSRASHIKDIISP</sequence>
<dbReference type="InParanoid" id="C7YVN7"/>
<dbReference type="AlphaFoldDB" id="C7YVN7"/>
<keyword evidence="6" id="KW-0539">Nucleus</keyword>